<dbReference type="InterPro" id="IPR013099">
    <property type="entry name" value="K_chnl_dom"/>
</dbReference>
<dbReference type="Gene3D" id="1.10.287.70">
    <property type="match status" value="1"/>
</dbReference>
<dbReference type="Pfam" id="PF07885">
    <property type="entry name" value="Ion_trans_2"/>
    <property type="match status" value="1"/>
</dbReference>
<dbReference type="RefSeq" id="WP_170846736.1">
    <property type="nucleotide sequence ID" value="NZ_FOSZ01000004.1"/>
</dbReference>
<organism evidence="3 4">
    <name type="scientific">Shimia haliotis</name>
    <dbReference type="NCBI Taxonomy" id="1280847"/>
    <lineage>
        <taxon>Bacteria</taxon>
        <taxon>Pseudomonadati</taxon>
        <taxon>Pseudomonadota</taxon>
        <taxon>Alphaproteobacteria</taxon>
        <taxon>Rhodobacterales</taxon>
        <taxon>Roseobacteraceae</taxon>
    </lineage>
</organism>
<evidence type="ECO:0000259" key="2">
    <source>
        <dbReference type="Pfam" id="PF07885"/>
    </source>
</evidence>
<evidence type="ECO:0000313" key="4">
    <source>
        <dbReference type="Proteomes" id="UP000198851"/>
    </source>
</evidence>
<name>A0A1I4EBZ5_9RHOB</name>
<feature type="transmembrane region" description="Helical" evidence="1">
    <location>
        <begin position="96"/>
        <end position="116"/>
    </location>
</feature>
<feature type="transmembrane region" description="Helical" evidence="1">
    <location>
        <begin position="66"/>
        <end position="84"/>
    </location>
</feature>
<sequence>MNDVKHVSVPDGLFQTHRWSILLGLLVSLILLDGFEDRLPFADQVALWGLSFLFLGVVGATERNTALRLLMSIPVFAWFVLLIMSESLDVHVDGSLSGLAAVLLFGSMIISFRQLIGPVHSEYERLSSGIFGYLLIAMLWGLIYWRIEVMHPGSFNLPEDVAGHRAPFVYFSMITMTTVGYGEITPAASLPRILTGLQAIVGTMFVAIFIGRIVGRLK</sequence>
<dbReference type="Proteomes" id="UP000198851">
    <property type="component" value="Unassembled WGS sequence"/>
</dbReference>
<accession>A0A1I4EBZ5</accession>
<feature type="transmembrane region" description="Helical" evidence="1">
    <location>
        <begin position="168"/>
        <end position="187"/>
    </location>
</feature>
<reference evidence="4" key="1">
    <citation type="submission" date="2016-10" db="EMBL/GenBank/DDBJ databases">
        <authorList>
            <person name="Varghese N."/>
            <person name="Submissions S."/>
        </authorList>
    </citation>
    <scope>NUCLEOTIDE SEQUENCE [LARGE SCALE GENOMIC DNA]</scope>
    <source>
        <strain evidence="4">DSM 28453</strain>
    </source>
</reference>
<keyword evidence="1" id="KW-0812">Transmembrane</keyword>
<protein>
    <submittedName>
        <fullName evidence="3">Ion channel</fullName>
    </submittedName>
</protein>
<dbReference type="AlphaFoldDB" id="A0A1I4EBZ5"/>
<keyword evidence="1" id="KW-0472">Membrane</keyword>
<feature type="transmembrane region" description="Helical" evidence="1">
    <location>
        <begin position="16"/>
        <end position="34"/>
    </location>
</feature>
<evidence type="ECO:0000256" key="1">
    <source>
        <dbReference type="SAM" id="Phobius"/>
    </source>
</evidence>
<feature type="transmembrane region" description="Helical" evidence="1">
    <location>
        <begin position="41"/>
        <end position="60"/>
    </location>
</feature>
<feature type="transmembrane region" description="Helical" evidence="1">
    <location>
        <begin position="193"/>
        <end position="214"/>
    </location>
</feature>
<feature type="transmembrane region" description="Helical" evidence="1">
    <location>
        <begin position="128"/>
        <end position="147"/>
    </location>
</feature>
<keyword evidence="1" id="KW-1133">Transmembrane helix</keyword>
<gene>
    <name evidence="3" type="ORF">SAMN04488036_104182</name>
</gene>
<keyword evidence="4" id="KW-1185">Reference proteome</keyword>
<dbReference type="STRING" id="1280847.SAMN04488036_104182"/>
<proteinExistence type="predicted"/>
<dbReference type="SUPFAM" id="SSF81324">
    <property type="entry name" value="Voltage-gated potassium channels"/>
    <property type="match status" value="1"/>
</dbReference>
<dbReference type="EMBL" id="FOSZ01000004">
    <property type="protein sequence ID" value="SFL03265.1"/>
    <property type="molecule type" value="Genomic_DNA"/>
</dbReference>
<evidence type="ECO:0000313" key="3">
    <source>
        <dbReference type="EMBL" id="SFL03265.1"/>
    </source>
</evidence>
<feature type="domain" description="Potassium channel" evidence="2">
    <location>
        <begin position="168"/>
        <end position="215"/>
    </location>
</feature>